<keyword evidence="1" id="KW-0732">Signal</keyword>
<dbReference type="EMBL" id="JAESVN010000001">
    <property type="protein sequence ID" value="MBL4916122.1"/>
    <property type="molecule type" value="Genomic_DNA"/>
</dbReference>
<accession>A0A8K0VBC1</accession>
<dbReference type="RefSeq" id="WP_202686763.1">
    <property type="nucleotide sequence ID" value="NZ_JAESVN010000001.1"/>
</dbReference>
<reference evidence="2" key="1">
    <citation type="submission" date="2021-01" db="EMBL/GenBank/DDBJ databases">
        <title>Tabrizicola alba sp. nov. a motile alkaliphilic bacterium isolated from a soda lake.</title>
        <authorList>
            <person name="Szuroczki S."/>
            <person name="Abbaszade G."/>
            <person name="Schumann P."/>
            <person name="Toth E."/>
        </authorList>
    </citation>
    <scope>NUCLEOTIDE SEQUENCE</scope>
    <source>
        <strain evidence="2">DMG-N-6</strain>
    </source>
</reference>
<sequence length="102" mass="11090">MVPRAPFLCLMLLLAACGAQPAPHMFGAERIETRRDGRDYVLFRKGNQVEIIRLGWAGRGEHQAIRATMAGLVPELTGCTLVPATLQGDSGEMRGRISCPRG</sequence>
<gene>
    <name evidence="2" type="ORF">JL811_02715</name>
</gene>
<organism evidence="2 3">
    <name type="scientific">Szabonella alba</name>
    <dbReference type="NCBI Taxonomy" id="2804194"/>
    <lineage>
        <taxon>Bacteria</taxon>
        <taxon>Pseudomonadati</taxon>
        <taxon>Pseudomonadota</taxon>
        <taxon>Alphaproteobacteria</taxon>
        <taxon>Rhodobacterales</taxon>
        <taxon>Paracoccaceae</taxon>
        <taxon>Szabonella</taxon>
    </lineage>
</organism>
<evidence type="ECO:0000313" key="2">
    <source>
        <dbReference type="EMBL" id="MBL4916122.1"/>
    </source>
</evidence>
<evidence type="ECO:0000256" key="1">
    <source>
        <dbReference type="SAM" id="SignalP"/>
    </source>
</evidence>
<dbReference type="AlphaFoldDB" id="A0A8K0VBC1"/>
<feature type="chain" id="PRO_5035480751" evidence="1">
    <location>
        <begin position="22"/>
        <end position="102"/>
    </location>
</feature>
<name>A0A8K0VBC1_9RHOB</name>
<comment type="caution">
    <text evidence="2">The sequence shown here is derived from an EMBL/GenBank/DDBJ whole genome shotgun (WGS) entry which is preliminary data.</text>
</comment>
<proteinExistence type="predicted"/>
<dbReference type="Proteomes" id="UP000648908">
    <property type="component" value="Unassembled WGS sequence"/>
</dbReference>
<protein>
    <submittedName>
        <fullName evidence="2">Uncharacterized protein</fullName>
    </submittedName>
</protein>
<feature type="signal peptide" evidence="1">
    <location>
        <begin position="1"/>
        <end position="21"/>
    </location>
</feature>
<dbReference type="PROSITE" id="PS51257">
    <property type="entry name" value="PROKAR_LIPOPROTEIN"/>
    <property type="match status" value="1"/>
</dbReference>
<evidence type="ECO:0000313" key="3">
    <source>
        <dbReference type="Proteomes" id="UP000648908"/>
    </source>
</evidence>
<keyword evidence="3" id="KW-1185">Reference proteome</keyword>